<reference evidence="3 4" key="1">
    <citation type="submission" date="2019-08" db="EMBL/GenBank/DDBJ databases">
        <title>Draft genome sequences of two oriental melons (Cucumis melo L. var makuwa).</title>
        <authorList>
            <person name="Kwon S.-Y."/>
        </authorList>
    </citation>
    <scope>NUCLEOTIDE SEQUENCE [LARGE SCALE GENOMIC DNA]</scope>
    <source>
        <strain evidence="4">cv. Chang Bougi</strain>
        <strain evidence="3">cv. SW 3</strain>
        <tissue evidence="2">Leaf</tissue>
    </source>
</reference>
<dbReference type="EMBL" id="SSTE01017321">
    <property type="protein sequence ID" value="KAA0040632.1"/>
    <property type="molecule type" value="Genomic_DNA"/>
</dbReference>
<name>A0A5D3C5K3_CUCMM</name>
<protein>
    <submittedName>
        <fullName evidence="2">Uncharacterized protein</fullName>
    </submittedName>
</protein>
<evidence type="ECO:0000313" key="4">
    <source>
        <dbReference type="Proteomes" id="UP000321947"/>
    </source>
</evidence>
<proteinExistence type="predicted"/>
<comment type="caution">
    <text evidence="2">The sequence shown here is derived from an EMBL/GenBank/DDBJ whole genome shotgun (WGS) entry which is preliminary data.</text>
</comment>
<gene>
    <name evidence="2" type="ORF">E5676_scaffold98G001500</name>
    <name evidence="1" type="ORF">E6C27_scaffold262G002170</name>
</gene>
<dbReference type="Proteomes" id="UP000321393">
    <property type="component" value="Unassembled WGS sequence"/>
</dbReference>
<evidence type="ECO:0000313" key="3">
    <source>
        <dbReference type="Proteomes" id="UP000321393"/>
    </source>
</evidence>
<dbReference type="OrthoDB" id="1747431at2759"/>
<sequence length="107" mass="12486">MTAPAQATFYQIVAYFTACWVEIEAALELGEKFHKFVPIPDRQCWPDLNFLFIYPDETTIRSADRPCTSWIHNEMDRRDTTTPSRYTVCRQEGHNRRKCPKQGGNEA</sequence>
<organism evidence="2 4">
    <name type="scientific">Cucumis melo var. makuwa</name>
    <name type="common">Oriental melon</name>
    <dbReference type="NCBI Taxonomy" id="1194695"/>
    <lineage>
        <taxon>Eukaryota</taxon>
        <taxon>Viridiplantae</taxon>
        <taxon>Streptophyta</taxon>
        <taxon>Embryophyta</taxon>
        <taxon>Tracheophyta</taxon>
        <taxon>Spermatophyta</taxon>
        <taxon>Magnoliopsida</taxon>
        <taxon>eudicotyledons</taxon>
        <taxon>Gunneridae</taxon>
        <taxon>Pentapetalae</taxon>
        <taxon>rosids</taxon>
        <taxon>fabids</taxon>
        <taxon>Cucurbitales</taxon>
        <taxon>Cucurbitaceae</taxon>
        <taxon>Benincaseae</taxon>
        <taxon>Cucumis</taxon>
    </lineage>
</organism>
<dbReference type="EMBL" id="SSTD01013776">
    <property type="protein sequence ID" value="TYK05679.1"/>
    <property type="molecule type" value="Genomic_DNA"/>
</dbReference>
<evidence type="ECO:0000313" key="2">
    <source>
        <dbReference type="EMBL" id="TYK05679.1"/>
    </source>
</evidence>
<evidence type="ECO:0000313" key="1">
    <source>
        <dbReference type="EMBL" id="KAA0040632.1"/>
    </source>
</evidence>
<accession>A0A5D3C5K3</accession>
<dbReference type="Proteomes" id="UP000321947">
    <property type="component" value="Unassembled WGS sequence"/>
</dbReference>
<dbReference type="AlphaFoldDB" id="A0A5D3C5K3"/>